<dbReference type="EMBL" id="RBCJ01000001">
    <property type="protein sequence ID" value="RKN82504.1"/>
    <property type="molecule type" value="Genomic_DNA"/>
</dbReference>
<evidence type="ECO:0000313" key="4">
    <source>
        <dbReference type="Proteomes" id="UP000276603"/>
    </source>
</evidence>
<reference evidence="3 4" key="1">
    <citation type="submission" date="2018-10" db="EMBL/GenBank/DDBJ databases">
        <title>Ulvibacterium marinum gen. nov., sp. nov., a novel marine bacterium of the family Flavobacteriaceae, isolated from a culture of the green alga Ulva prolifera.</title>
        <authorList>
            <person name="Zhang Z."/>
        </authorList>
    </citation>
    <scope>NUCLEOTIDE SEQUENCE [LARGE SCALE GENOMIC DNA]</scope>
    <source>
        <strain evidence="3 4">CCMM003</strain>
    </source>
</reference>
<proteinExistence type="predicted"/>
<gene>
    <name evidence="3" type="ORF">D7Z94_01250</name>
</gene>
<dbReference type="PANTHER" id="PTHR12121:SF36">
    <property type="entry name" value="ENDONUCLEASE_EXONUCLEASE_PHOSPHATASE DOMAIN-CONTAINING PROTEIN"/>
    <property type="match status" value="1"/>
</dbReference>
<keyword evidence="4" id="KW-1185">Reference proteome</keyword>
<keyword evidence="3" id="KW-0378">Hydrolase</keyword>
<keyword evidence="3" id="KW-0540">Nuclease</keyword>
<dbReference type="InterPro" id="IPR005135">
    <property type="entry name" value="Endo/exonuclease/phosphatase"/>
</dbReference>
<evidence type="ECO:0000259" key="2">
    <source>
        <dbReference type="Pfam" id="PF03372"/>
    </source>
</evidence>
<dbReference type="GO" id="GO:0000175">
    <property type="term" value="F:3'-5'-RNA exonuclease activity"/>
    <property type="evidence" value="ECO:0007669"/>
    <property type="project" value="TreeGrafter"/>
</dbReference>
<feature type="domain" description="Endonuclease/exonuclease/phosphatase" evidence="2">
    <location>
        <begin position="30"/>
        <end position="276"/>
    </location>
</feature>
<dbReference type="Gene3D" id="3.60.10.10">
    <property type="entry name" value="Endonuclease/exonuclease/phosphatase"/>
    <property type="match status" value="1"/>
</dbReference>
<protein>
    <submittedName>
        <fullName evidence="3">Endonuclease/exonuclease/phosphatase family protein</fullName>
    </submittedName>
</protein>
<dbReference type="OrthoDB" id="9793162at2"/>
<feature type="chain" id="PRO_5017184203" evidence="1">
    <location>
        <begin position="22"/>
        <end position="285"/>
    </location>
</feature>
<dbReference type="AlphaFoldDB" id="A0A3B0CDB9"/>
<name>A0A3B0CDB9_9FLAO</name>
<dbReference type="Proteomes" id="UP000276603">
    <property type="component" value="Unassembled WGS sequence"/>
</dbReference>
<dbReference type="InterPro" id="IPR036691">
    <property type="entry name" value="Endo/exonu/phosph_ase_sf"/>
</dbReference>
<sequence>MKKKIAIVLVQVLIFSSFSLAQKNTPINTMSFNIRYDNPEDGKQNWHHRKENVVRMINFYDLDIIGMQEVLINQLDYLKQHLGQYQTVGVGREDGKDKGEFSPIFYRKDRFEELKSGTFWLSETPEKVSKGWDASLERIATWALVKDKITGKKFVIMNTHFDHIGKQARIESAKLLKQKSKVLAKDLPLILTGDFNLVPESEAIKTLTAQDGKNTLVNSSNVATLSYGPDWTTCGFDNRPFPERKVIDYIFVKQYKKVIRYAVFSEMLNDIFLSDHCPVFAQIEL</sequence>
<organism evidence="3 4">
    <name type="scientific">Ulvibacterium marinum</name>
    <dbReference type="NCBI Taxonomy" id="2419782"/>
    <lineage>
        <taxon>Bacteria</taxon>
        <taxon>Pseudomonadati</taxon>
        <taxon>Bacteroidota</taxon>
        <taxon>Flavobacteriia</taxon>
        <taxon>Flavobacteriales</taxon>
        <taxon>Flavobacteriaceae</taxon>
        <taxon>Ulvibacterium</taxon>
    </lineage>
</organism>
<dbReference type="SUPFAM" id="SSF56219">
    <property type="entry name" value="DNase I-like"/>
    <property type="match status" value="1"/>
</dbReference>
<dbReference type="GO" id="GO:0004519">
    <property type="term" value="F:endonuclease activity"/>
    <property type="evidence" value="ECO:0007669"/>
    <property type="project" value="UniProtKB-KW"/>
</dbReference>
<dbReference type="RefSeq" id="WP_120709695.1">
    <property type="nucleotide sequence ID" value="NZ_CANMKH010000001.1"/>
</dbReference>
<evidence type="ECO:0000256" key="1">
    <source>
        <dbReference type="SAM" id="SignalP"/>
    </source>
</evidence>
<evidence type="ECO:0000313" key="3">
    <source>
        <dbReference type="EMBL" id="RKN82504.1"/>
    </source>
</evidence>
<dbReference type="Pfam" id="PF03372">
    <property type="entry name" value="Exo_endo_phos"/>
    <property type="match status" value="1"/>
</dbReference>
<comment type="caution">
    <text evidence="3">The sequence shown here is derived from an EMBL/GenBank/DDBJ whole genome shotgun (WGS) entry which is preliminary data.</text>
</comment>
<accession>A0A3B0CDB9</accession>
<keyword evidence="3" id="KW-0269">Exonuclease</keyword>
<keyword evidence="3" id="KW-0255">Endonuclease</keyword>
<dbReference type="PANTHER" id="PTHR12121">
    <property type="entry name" value="CARBON CATABOLITE REPRESSOR PROTEIN 4"/>
    <property type="match status" value="1"/>
</dbReference>
<feature type="signal peptide" evidence="1">
    <location>
        <begin position="1"/>
        <end position="21"/>
    </location>
</feature>
<dbReference type="CDD" id="cd09083">
    <property type="entry name" value="EEP-1"/>
    <property type="match status" value="1"/>
</dbReference>
<keyword evidence="1" id="KW-0732">Signal</keyword>
<dbReference type="InterPro" id="IPR050410">
    <property type="entry name" value="CCR4/nocturin_mRNA_transcr"/>
</dbReference>